<evidence type="ECO:0000313" key="3">
    <source>
        <dbReference type="Proteomes" id="UP000029096"/>
    </source>
</evidence>
<reference evidence="2 3" key="1">
    <citation type="submission" date="2014-03" db="EMBL/GenBank/DDBJ databases">
        <title>Genomics of Bifidobacteria.</title>
        <authorList>
            <person name="Ventura M."/>
            <person name="Milani C."/>
            <person name="Lugli G.A."/>
        </authorList>
    </citation>
    <scope>NUCLEOTIDE SEQUENCE [LARGE SCALE GENOMIC DNA]</scope>
    <source>
        <strain evidence="2 3">DSM 22767</strain>
    </source>
</reference>
<protein>
    <submittedName>
        <fullName evidence="2">Putative mucin-2</fullName>
    </submittedName>
</protein>
<proteinExistence type="predicted"/>
<comment type="caution">
    <text evidence="2">The sequence shown here is derived from an EMBL/GenBank/DDBJ whole genome shotgun (WGS) entry which is preliminary data.</text>
</comment>
<name>A0A086ZH91_9BIFI</name>
<feature type="chain" id="PRO_5039251723" evidence="1">
    <location>
        <begin position="29"/>
        <end position="207"/>
    </location>
</feature>
<keyword evidence="3" id="KW-1185">Reference proteome</keyword>
<dbReference type="EMBL" id="JGYP01000002">
    <property type="protein sequence ID" value="KFI45891.1"/>
    <property type="molecule type" value="Genomic_DNA"/>
</dbReference>
<feature type="signal peptide" evidence="1">
    <location>
        <begin position="1"/>
        <end position="28"/>
    </location>
</feature>
<sequence length="207" mass="24001">MTHRNRTRRTDRILALLLCIAAILTPLAACGPHRPQPTPARPKTEKITYPADFVRRCMYDKNIHTPKAVAKDMRERQKEFYTDAYATKNGDVVGIVTEQQRQANIKDNDEWIGSGERTFTDQNPDYHYEVSPDETEMKIWANKDLAPLPGFGIMGQTPLYYGYNYYMKRHTGPWDMRITIYNCHTNQMITTYKFTQTPQINMATLGD</sequence>
<dbReference type="RefSeq" id="WP_052118223.1">
    <property type="nucleotide sequence ID" value="NZ_JDUS01000019.1"/>
</dbReference>
<organism evidence="2 3">
    <name type="scientific">Bifidobacterium bohemicum DSM 22767</name>
    <dbReference type="NCBI Taxonomy" id="1437606"/>
    <lineage>
        <taxon>Bacteria</taxon>
        <taxon>Bacillati</taxon>
        <taxon>Actinomycetota</taxon>
        <taxon>Actinomycetes</taxon>
        <taxon>Bifidobacteriales</taxon>
        <taxon>Bifidobacteriaceae</taxon>
        <taxon>Bifidobacterium</taxon>
    </lineage>
</organism>
<gene>
    <name evidence="2" type="ORF">BBOH_0697</name>
</gene>
<dbReference type="AlphaFoldDB" id="A0A086ZH91"/>
<accession>A0A086ZH91</accession>
<dbReference type="STRING" id="1437606.BBOH_0697"/>
<dbReference type="Proteomes" id="UP000029096">
    <property type="component" value="Unassembled WGS sequence"/>
</dbReference>
<dbReference type="eggNOG" id="ENOG5031SPT">
    <property type="taxonomic scope" value="Bacteria"/>
</dbReference>
<keyword evidence="1" id="KW-0732">Signal</keyword>
<dbReference type="OrthoDB" id="3243350at2"/>
<evidence type="ECO:0000256" key="1">
    <source>
        <dbReference type="SAM" id="SignalP"/>
    </source>
</evidence>
<evidence type="ECO:0000313" key="2">
    <source>
        <dbReference type="EMBL" id="KFI45891.1"/>
    </source>
</evidence>